<protein>
    <submittedName>
        <fullName evidence="2">Uncharacterized protein</fullName>
    </submittedName>
</protein>
<dbReference type="InParanoid" id="E9HPF5"/>
<dbReference type="EMBL" id="GL732705">
    <property type="protein sequence ID" value="EFX66373.1"/>
    <property type="molecule type" value="Genomic_DNA"/>
</dbReference>
<dbReference type="Proteomes" id="UP000000305">
    <property type="component" value="Unassembled WGS sequence"/>
</dbReference>
<keyword evidence="1" id="KW-1133">Transmembrane helix</keyword>
<dbReference type="KEGG" id="dpx:DAPPUDRAFT_332255"/>
<gene>
    <name evidence="2" type="ORF">DAPPUDRAFT_332255</name>
</gene>
<evidence type="ECO:0000313" key="2">
    <source>
        <dbReference type="EMBL" id="EFX66373.1"/>
    </source>
</evidence>
<keyword evidence="1" id="KW-0472">Membrane</keyword>
<evidence type="ECO:0000256" key="1">
    <source>
        <dbReference type="SAM" id="Phobius"/>
    </source>
</evidence>
<accession>E9HPF5</accession>
<feature type="transmembrane region" description="Helical" evidence="1">
    <location>
        <begin position="36"/>
        <end position="55"/>
    </location>
</feature>
<proteinExistence type="predicted"/>
<organism evidence="2 3">
    <name type="scientific">Daphnia pulex</name>
    <name type="common">Water flea</name>
    <dbReference type="NCBI Taxonomy" id="6669"/>
    <lineage>
        <taxon>Eukaryota</taxon>
        <taxon>Metazoa</taxon>
        <taxon>Ecdysozoa</taxon>
        <taxon>Arthropoda</taxon>
        <taxon>Crustacea</taxon>
        <taxon>Branchiopoda</taxon>
        <taxon>Diplostraca</taxon>
        <taxon>Cladocera</taxon>
        <taxon>Anomopoda</taxon>
        <taxon>Daphniidae</taxon>
        <taxon>Daphnia</taxon>
    </lineage>
</organism>
<keyword evidence="3" id="KW-1185">Reference proteome</keyword>
<reference evidence="2 3" key="1">
    <citation type="journal article" date="2011" name="Science">
        <title>The ecoresponsive genome of Daphnia pulex.</title>
        <authorList>
            <person name="Colbourne J.K."/>
            <person name="Pfrender M.E."/>
            <person name="Gilbert D."/>
            <person name="Thomas W.K."/>
            <person name="Tucker A."/>
            <person name="Oakley T.H."/>
            <person name="Tokishita S."/>
            <person name="Aerts A."/>
            <person name="Arnold G.J."/>
            <person name="Basu M.K."/>
            <person name="Bauer D.J."/>
            <person name="Caceres C.E."/>
            <person name="Carmel L."/>
            <person name="Casola C."/>
            <person name="Choi J.H."/>
            <person name="Detter J.C."/>
            <person name="Dong Q."/>
            <person name="Dusheyko S."/>
            <person name="Eads B.D."/>
            <person name="Frohlich T."/>
            <person name="Geiler-Samerotte K.A."/>
            <person name="Gerlach D."/>
            <person name="Hatcher P."/>
            <person name="Jogdeo S."/>
            <person name="Krijgsveld J."/>
            <person name="Kriventseva E.V."/>
            <person name="Kultz D."/>
            <person name="Laforsch C."/>
            <person name="Lindquist E."/>
            <person name="Lopez J."/>
            <person name="Manak J.R."/>
            <person name="Muller J."/>
            <person name="Pangilinan J."/>
            <person name="Patwardhan R.P."/>
            <person name="Pitluck S."/>
            <person name="Pritham E.J."/>
            <person name="Rechtsteiner A."/>
            <person name="Rho M."/>
            <person name="Rogozin I.B."/>
            <person name="Sakarya O."/>
            <person name="Salamov A."/>
            <person name="Schaack S."/>
            <person name="Shapiro H."/>
            <person name="Shiga Y."/>
            <person name="Skalitzky C."/>
            <person name="Smith Z."/>
            <person name="Souvorov A."/>
            <person name="Sung W."/>
            <person name="Tang Z."/>
            <person name="Tsuchiya D."/>
            <person name="Tu H."/>
            <person name="Vos H."/>
            <person name="Wang M."/>
            <person name="Wolf Y.I."/>
            <person name="Yamagata H."/>
            <person name="Yamada T."/>
            <person name="Ye Y."/>
            <person name="Shaw J.R."/>
            <person name="Andrews J."/>
            <person name="Crease T.J."/>
            <person name="Tang H."/>
            <person name="Lucas S.M."/>
            <person name="Robertson H.M."/>
            <person name="Bork P."/>
            <person name="Koonin E.V."/>
            <person name="Zdobnov E.M."/>
            <person name="Grigoriev I.V."/>
            <person name="Lynch M."/>
            <person name="Boore J.L."/>
        </authorList>
    </citation>
    <scope>NUCLEOTIDE SEQUENCE [LARGE SCALE GENOMIC DNA]</scope>
</reference>
<evidence type="ECO:0000313" key="3">
    <source>
        <dbReference type="Proteomes" id="UP000000305"/>
    </source>
</evidence>
<keyword evidence="1" id="KW-0812">Transmembrane</keyword>
<sequence>MSDQTHQVMFVELEEVETALNWPQMLAQVIHINRTICIWLILLGKVVVITLWVIWEFNQKGLQRYTFKCHSRQEICSSNLHSTHFFRQPVDNQLKKKEALALVDYSAIAIELGKSIQQHSLQQQQISCASLDLLPLTKNVHRYFIDCREDSVEIEAETQEIDRQAPYLLKHGSSFHVVAGKAPFICAQESTEKNLP</sequence>
<name>E9HPF5_DAPPU</name>
<dbReference type="AlphaFoldDB" id="E9HPF5"/>
<dbReference type="OrthoDB" id="10659870at2759"/>
<dbReference type="HOGENOM" id="CLU_1391516_0_0_1"/>